<evidence type="ECO:0000313" key="3">
    <source>
        <dbReference type="Proteomes" id="UP001151760"/>
    </source>
</evidence>
<feature type="compositionally biased region" description="Polar residues" evidence="1">
    <location>
        <begin position="22"/>
        <end position="43"/>
    </location>
</feature>
<organism evidence="2 3">
    <name type="scientific">Tanacetum coccineum</name>
    <dbReference type="NCBI Taxonomy" id="301880"/>
    <lineage>
        <taxon>Eukaryota</taxon>
        <taxon>Viridiplantae</taxon>
        <taxon>Streptophyta</taxon>
        <taxon>Embryophyta</taxon>
        <taxon>Tracheophyta</taxon>
        <taxon>Spermatophyta</taxon>
        <taxon>Magnoliopsida</taxon>
        <taxon>eudicotyledons</taxon>
        <taxon>Gunneridae</taxon>
        <taxon>Pentapetalae</taxon>
        <taxon>asterids</taxon>
        <taxon>campanulids</taxon>
        <taxon>Asterales</taxon>
        <taxon>Asteraceae</taxon>
        <taxon>Asteroideae</taxon>
        <taxon>Anthemideae</taxon>
        <taxon>Anthemidinae</taxon>
        <taxon>Tanacetum</taxon>
    </lineage>
</organism>
<sequence>MTASSTSSTNDVNTAKPAYEVSTASHNVNTPSAQVSTTSFRSGSNRFEVPALSTKYEGKESVSTVTRWDTLPGSIEHQGTRRVSSEIKTTLGSMETKTWNAGHVLP</sequence>
<dbReference type="Proteomes" id="UP001151760">
    <property type="component" value="Unassembled WGS sequence"/>
</dbReference>
<evidence type="ECO:0000256" key="1">
    <source>
        <dbReference type="SAM" id="MobiDB-lite"/>
    </source>
</evidence>
<feature type="region of interest" description="Disordered" evidence="1">
    <location>
        <begin position="1"/>
        <end position="43"/>
    </location>
</feature>
<gene>
    <name evidence="2" type="ORF">Tco_0823158</name>
</gene>
<keyword evidence="3" id="KW-1185">Reference proteome</keyword>
<evidence type="ECO:0000313" key="2">
    <source>
        <dbReference type="EMBL" id="GJT01989.1"/>
    </source>
</evidence>
<reference evidence="2" key="1">
    <citation type="journal article" date="2022" name="Int. J. Mol. Sci.">
        <title>Draft Genome of Tanacetum Coccineum: Genomic Comparison of Closely Related Tanacetum-Family Plants.</title>
        <authorList>
            <person name="Yamashiro T."/>
            <person name="Shiraishi A."/>
            <person name="Nakayama K."/>
            <person name="Satake H."/>
        </authorList>
    </citation>
    <scope>NUCLEOTIDE SEQUENCE</scope>
</reference>
<protein>
    <submittedName>
        <fullName evidence="2">Uncharacterized protein</fullName>
    </submittedName>
</protein>
<reference evidence="2" key="2">
    <citation type="submission" date="2022-01" db="EMBL/GenBank/DDBJ databases">
        <authorList>
            <person name="Yamashiro T."/>
            <person name="Shiraishi A."/>
            <person name="Satake H."/>
            <person name="Nakayama K."/>
        </authorList>
    </citation>
    <scope>NUCLEOTIDE SEQUENCE</scope>
</reference>
<feature type="compositionally biased region" description="Polar residues" evidence="1">
    <location>
        <begin position="1"/>
        <end position="13"/>
    </location>
</feature>
<name>A0ABQ5AM17_9ASTR</name>
<accession>A0ABQ5AM17</accession>
<dbReference type="EMBL" id="BQNB010012313">
    <property type="protein sequence ID" value="GJT01989.1"/>
    <property type="molecule type" value="Genomic_DNA"/>
</dbReference>
<proteinExistence type="predicted"/>
<comment type="caution">
    <text evidence="2">The sequence shown here is derived from an EMBL/GenBank/DDBJ whole genome shotgun (WGS) entry which is preliminary data.</text>
</comment>